<dbReference type="SUPFAM" id="SSF63712">
    <property type="entry name" value="Nicotinic receptor ligand binding domain-like"/>
    <property type="match status" value="1"/>
</dbReference>
<keyword evidence="1" id="KW-1133">Transmembrane helix</keyword>
<keyword evidence="3" id="KW-1185">Reference proteome</keyword>
<protein>
    <submittedName>
        <fullName evidence="4">Neurotransmitter-gated ion-channel ligand-binding domain-containing protein</fullName>
    </submittedName>
</protein>
<dbReference type="SUPFAM" id="SSF90112">
    <property type="entry name" value="Neurotransmitter-gated ion-channel transmembrane pore"/>
    <property type="match status" value="1"/>
</dbReference>
<feature type="domain" description="Neurotransmitter-gated ion-channel ligand-binding" evidence="2">
    <location>
        <begin position="2"/>
        <end position="81"/>
    </location>
</feature>
<evidence type="ECO:0000313" key="3">
    <source>
        <dbReference type="Proteomes" id="UP000887574"/>
    </source>
</evidence>
<evidence type="ECO:0000256" key="1">
    <source>
        <dbReference type="SAM" id="Phobius"/>
    </source>
</evidence>
<dbReference type="Proteomes" id="UP000887574">
    <property type="component" value="Unplaced"/>
</dbReference>
<dbReference type="WBParaSite" id="jg21436">
    <property type="protein sequence ID" value="jg21436"/>
    <property type="gene ID" value="jg21436"/>
</dbReference>
<keyword evidence="1" id="KW-0812">Transmembrane</keyword>
<proteinExistence type="predicted"/>
<feature type="transmembrane region" description="Helical" evidence="1">
    <location>
        <begin position="391"/>
        <end position="411"/>
    </location>
</feature>
<dbReference type="GO" id="GO:0016020">
    <property type="term" value="C:membrane"/>
    <property type="evidence" value="ECO:0007669"/>
    <property type="project" value="InterPro"/>
</dbReference>
<dbReference type="InterPro" id="IPR036719">
    <property type="entry name" value="Neuro-gated_channel_TM_sf"/>
</dbReference>
<dbReference type="GO" id="GO:0005230">
    <property type="term" value="F:extracellular ligand-gated monoatomic ion channel activity"/>
    <property type="evidence" value="ECO:0007669"/>
    <property type="project" value="InterPro"/>
</dbReference>
<sequence>MMNLWKYPLDSQECSLRILSYAYPESVLRLRWSKDIDPPIDRNADILMPDMRLVDIKTGSCNGTYATGTWSCMTAVFYVQREMMHHIIQTYAYCSNCCDFLRTGKGFSIHYYLADHSYSGQCGQNGSSRSFLHEGYRFLARNVHDICVWRYGGIHNSPLCQNQEIHRSLPPNLIMDSTLSTLFGAGSNSTAPGMPEQAMGTGSNKHFQKHRKSTPAIMSHSQSAYDHFNSGKHVTLRPDEPDLHTIRIPEETTHLDWLHQDGNPSDEDEPSTLGYEESSFHTLYHDNENGGDRLNNNIYASGQIHKHNSFTSNAAEARLRVPIDTGHMPEESLGTTSPLHKRRLSTFGRPSVGKLRHQVFKRALSMKCNVQAQYNLKGRAMAINIDQKSRIIFPAAFILVNFGYWGFYLVLN</sequence>
<dbReference type="AlphaFoldDB" id="A0A915DNY6"/>
<dbReference type="Gene3D" id="2.70.170.10">
    <property type="entry name" value="Neurotransmitter-gated ion-channel ligand-binding domain"/>
    <property type="match status" value="1"/>
</dbReference>
<dbReference type="InterPro" id="IPR036734">
    <property type="entry name" value="Neur_chan_lig-bd_sf"/>
</dbReference>
<dbReference type="InterPro" id="IPR006202">
    <property type="entry name" value="Neur_chan_lig-bd"/>
</dbReference>
<keyword evidence="1" id="KW-0472">Membrane</keyword>
<organism evidence="3 4">
    <name type="scientific">Ditylenchus dipsaci</name>
    <dbReference type="NCBI Taxonomy" id="166011"/>
    <lineage>
        <taxon>Eukaryota</taxon>
        <taxon>Metazoa</taxon>
        <taxon>Ecdysozoa</taxon>
        <taxon>Nematoda</taxon>
        <taxon>Chromadorea</taxon>
        <taxon>Rhabditida</taxon>
        <taxon>Tylenchina</taxon>
        <taxon>Tylenchomorpha</taxon>
        <taxon>Sphaerularioidea</taxon>
        <taxon>Anguinidae</taxon>
        <taxon>Anguininae</taxon>
        <taxon>Ditylenchus</taxon>
    </lineage>
</organism>
<dbReference type="Pfam" id="PF02931">
    <property type="entry name" value="Neur_chan_LBD"/>
    <property type="match status" value="1"/>
</dbReference>
<reference evidence="4" key="1">
    <citation type="submission" date="2022-11" db="UniProtKB">
        <authorList>
            <consortium name="WormBaseParasite"/>
        </authorList>
    </citation>
    <scope>IDENTIFICATION</scope>
</reference>
<accession>A0A915DNY6</accession>
<evidence type="ECO:0000313" key="4">
    <source>
        <dbReference type="WBParaSite" id="jg21436"/>
    </source>
</evidence>
<evidence type="ECO:0000259" key="2">
    <source>
        <dbReference type="Pfam" id="PF02931"/>
    </source>
</evidence>
<name>A0A915DNY6_9BILA</name>